<organism evidence="1 2">
    <name type="scientific">Zhouia spongiae</name>
    <dbReference type="NCBI Taxonomy" id="2202721"/>
    <lineage>
        <taxon>Bacteria</taxon>
        <taxon>Pseudomonadati</taxon>
        <taxon>Bacteroidota</taxon>
        <taxon>Flavobacteriia</taxon>
        <taxon>Flavobacteriales</taxon>
        <taxon>Flavobacteriaceae</taxon>
        <taxon>Zhouia</taxon>
    </lineage>
</organism>
<protein>
    <submittedName>
        <fullName evidence="1">Glycosyl transferase</fullName>
    </submittedName>
</protein>
<evidence type="ECO:0000313" key="2">
    <source>
        <dbReference type="Proteomes" id="UP000829476"/>
    </source>
</evidence>
<evidence type="ECO:0000313" key="1">
    <source>
        <dbReference type="EMBL" id="UNY98397.1"/>
    </source>
</evidence>
<dbReference type="EMBL" id="CP094326">
    <property type="protein sequence ID" value="UNY98397.1"/>
    <property type="molecule type" value="Genomic_DNA"/>
</dbReference>
<gene>
    <name evidence="1" type="ORF">MQE36_15085</name>
</gene>
<dbReference type="Pfam" id="PF14305">
    <property type="entry name" value="ATPgrasp_TupA"/>
    <property type="match status" value="1"/>
</dbReference>
<reference evidence="1 2" key="1">
    <citation type="journal article" date="2018" name="Int. J. Syst. Evol. Microbiol.">
        <title>Zhouia spongiae sp. nov., isolated from a marine sponge.</title>
        <authorList>
            <person name="Zhuang L."/>
            <person name="Lin B."/>
            <person name="Qin F."/>
            <person name="Luo L."/>
        </authorList>
    </citation>
    <scope>NUCLEOTIDE SEQUENCE [LARGE SCALE GENOMIC DNA]</scope>
    <source>
        <strain evidence="1 2">HN-Y44</strain>
    </source>
</reference>
<sequence>MRAILKKWSAENSILNYLIKQSLLIRNSITPLKWRLKTRFVRKLGYRPNFDNPHTFNEKIQWLKLNDRSTLHTLCADKYRVRAYVEKKIGDEFLVPLLLQTNDISDLKPENMPDFPVIIKTNHDSSGGAFIWNKNDIDWPELRKKFKKRLSYNYDYGKGEWQYKNIEPCIIVEKLLIDENGNIPFDYKLHCFNGKVAFIQVDIDRATNHKRNLYDSDWNFIDCKWVYDNGREVPEPAMFEKMKELAEEFAKDFLYVRVDQYVIGDKIFFGELTFHSESGNGKFYPPEWDSKIGEWLELPLK</sequence>
<proteinExistence type="predicted"/>
<name>A0ABY3YKP4_9FLAO</name>
<dbReference type="InterPro" id="IPR029465">
    <property type="entry name" value="ATPgrasp_TupA"/>
</dbReference>
<dbReference type="GO" id="GO:0016740">
    <property type="term" value="F:transferase activity"/>
    <property type="evidence" value="ECO:0007669"/>
    <property type="project" value="UniProtKB-KW"/>
</dbReference>
<keyword evidence="1" id="KW-0808">Transferase</keyword>
<dbReference type="Proteomes" id="UP000829476">
    <property type="component" value="Chromosome"/>
</dbReference>
<dbReference type="RefSeq" id="WP_242936804.1">
    <property type="nucleotide sequence ID" value="NZ_CP094326.1"/>
</dbReference>
<accession>A0ABY3YKP4</accession>
<keyword evidence="2" id="KW-1185">Reference proteome</keyword>
<dbReference type="SUPFAM" id="SSF56059">
    <property type="entry name" value="Glutathione synthetase ATP-binding domain-like"/>
    <property type="match status" value="1"/>
</dbReference>